<proteinExistence type="inferred from homology"/>
<dbReference type="Gene3D" id="1.20.1630.10">
    <property type="entry name" value="Formate dehydrogenase/DMSO reductase domain"/>
    <property type="match status" value="1"/>
</dbReference>
<keyword evidence="3" id="KW-1003">Cell membrane</keyword>
<keyword evidence="4 8" id="KW-0812">Transmembrane</keyword>
<feature type="region of interest" description="Disordered" evidence="7">
    <location>
        <begin position="1"/>
        <end position="38"/>
    </location>
</feature>
<dbReference type="PANTHER" id="PTHR34856:SF2">
    <property type="entry name" value="PROTEIN NRFD"/>
    <property type="match status" value="1"/>
</dbReference>
<feature type="transmembrane region" description="Helical" evidence="8">
    <location>
        <begin position="173"/>
        <end position="196"/>
    </location>
</feature>
<keyword evidence="10" id="KW-1185">Reference proteome</keyword>
<comment type="similarity">
    <text evidence="2">Belongs to the NrfD family.</text>
</comment>
<name>A0ABS7G2C5_9ACTN</name>
<feature type="compositionally biased region" description="Basic and acidic residues" evidence="7">
    <location>
        <begin position="1"/>
        <end position="21"/>
    </location>
</feature>
<evidence type="ECO:0000256" key="8">
    <source>
        <dbReference type="SAM" id="Phobius"/>
    </source>
</evidence>
<organism evidence="9 10">
    <name type="scientific">Actinomadura parmotrematis</name>
    <dbReference type="NCBI Taxonomy" id="2864039"/>
    <lineage>
        <taxon>Bacteria</taxon>
        <taxon>Bacillati</taxon>
        <taxon>Actinomycetota</taxon>
        <taxon>Actinomycetes</taxon>
        <taxon>Streptosporangiales</taxon>
        <taxon>Thermomonosporaceae</taxon>
        <taxon>Actinomadura</taxon>
    </lineage>
</organism>
<keyword evidence="5 8" id="KW-1133">Transmembrane helix</keyword>
<dbReference type="RefSeq" id="WP_220170107.1">
    <property type="nucleotide sequence ID" value="NZ_JAIBOA010000027.1"/>
</dbReference>
<evidence type="ECO:0000256" key="7">
    <source>
        <dbReference type="SAM" id="MobiDB-lite"/>
    </source>
</evidence>
<evidence type="ECO:0000256" key="2">
    <source>
        <dbReference type="ARBA" id="ARBA00008929"/>
    </source>
</evidence>
<sequence>MSEAEATRDGLRNQRPGREARGAAGGPKRRGRRRRGEETVVPDAEFRSYYGRPIIKPPTWKAADIAGYLFLGGLAGSSSLLALGAELTGRPRAARAGKIGGLGAIGLSTVLLIHDLGRPARFANMLRVAKPTSPMSMGSWILMAYGPAAGVAAATDVTGLFPRIGRAATGWAALAGPAVVSYTAVLISDTAIPAWHGAHRELPFVFAGSGAAAASGLVLLAAPRSETAPARTVAVFGAALDLAASRLLERRLGPVVAEPYRTGRGGRLMHAATALTAAGALGAALLAGRSRPAAALAGAALLAGSACTRFGVFAAGVQSATDPKYTIAAQRPAPE</sequence>
<protein>
    <submittedName>
        <fullName evidence="9">Polysulfide reductase NrfD</fullName>
    </submittedName>
</protein>
<dbReference type="Pfam" id="PF03916">
    <property type="entry name" value="NrfD"/>
    <property type="match status" value="1"/>
</dbReference>
<reference evidence="9 10" key="1">
    <citation type="submission" date="2021-07" db="EMBL/GenBank/DDBJ databases">
        <title>Actinomadura sp. PM05-2 isolated from lichen.</title>
        <authorList>
            <person name="Somphong A."/>
            <person name="Phongsopitanun W."/>
            <person name="Tanasupawat S."/>
            <person name="Peongsungnone V."/>
        </authorList>
    </citation>
    <scope>NUCLEOTIDE SEQUENCE [LARGE SCALE GENOMIC DNA]</scope>
    <source>
        <strain evidence="9 10">PM05-2</strain>
    </source>
</reference>
<evidence type="ECO:0000256" key="4">
    <source>
        <dbReference type="ARBA" id="ARBA00022692"/>
    </source>
</evidence>
<feature type="transmembrane region" description="Helical" evidence="8">
    <location>
        <begin position="65"/>
        <end position="87"/>
    </location>
</feature>
<keyword evidence="6 8" id="KW-0472">Membrane</keyword>
<feature type="transmembrane region" description="Helical" evidence="8">
    <location>
        <begin position="137"/>
        <end position="161"/>
    </location>
</feature>
<accession>A0ABS7G2C5</accession>
<evidence type="ECO:0000256" key="5">
    <source>
        <dbReference type="ARBA" id="ARBA00022989"/>
    </source>
</evidence>
<feature type="transmembrane region" description="Helical" evidence="8">
    <location>
        <begin position="294"/>
        <end position="315"/>
    </location>
</feature>
<evidence type="ECO:0000313" key="9">
    <source>
        <dbReference type="EMBL" id="MBW8486868.1"/>
    </source>
</evidence>
<dbReference type="PANTHER" id="PTHR34856">
    <property type="entry name" value="PROTEIN NRFD"/>
    <property type="match status" value="1"/>
</dbReference>
<comment type="caution">
    <text evidence="9">The sequence shown here is derived from an EMBL/GenBank/DDBJ whole genome shotgun (WGS) entry which is preliminary data.</text>
</comment>
<gene>
    <name evidence="9" type="primary">nrfD</name>
    <name evidence="9" type="ORF">K1Y72_31175</name>
</gene>
<dbReference type="InterPro" id="IPR052049">
    <property type="entry name" value="Electron_transfer_protein"/>
</dbReference>
<feature type="transmembrane region" description="Helical" evidence="8">
    <location>
        <begin position="99"/>
        <end position="117"/>
    </location>
</feature>
<evidence type="ECO:0000256" key="6">
    <source>
        <dbReference type="ARBA" id="ARBA00023136"/>
    </source>
</evidence>
<evidence type="ECO:0000256" key="3">
    <source>
        <dbReference type="ARBA" id="ARBA00022475"/>
    </source>
</evidence>
<dbReference type="Proteomes" id="UP000774570">
    <property type="component" value="Unassembled WGS sequence"/>
</dbReference>
<evidence type="ECO:0000313" key="10">
    <source>
        <dbReference type="Proteomes" id="UP000774570"/>
    </source>
</evidence>
<dbReference type="EMBL" id="JAIBOA010000027">
    <property type="protein sequence ID" value="MBW8486868.1"/>
    <property type="molecule type" value="Genomic_DNA"/>
</dbReference>
<feature type="transmembrane region" description="Helical" evidence="8">
    <location>
        <begin position="202"/>
        <end position="221"/>
    </location>
</feature>
<feature type="transmembrane region" description="Helical" evidence="8">
    <location>
        <begin position="268"/>
        <end position="287"/>
    </location>
</feature>
<dbReference type="InterPro" id="IPR005614">
    <property type="entry name" value="NrfD-like"/>
</dbReference>
<comment type="subcellular location">
    <subcellularLocation>
        <location evidence="1">Cell membrane</location>
        <topology evidence="1">Multi-pass membrane protein</topology>
    </subcellularLocation>
</comment>
<evidence type="ECO:0000256" key="1">
    <source>
        <dbReference type="ARBA" id="ARBA00004651"/>
    </source>
</evidence>